<dbReference type="GO" id="GO:0006779">
    <property type="term" value="P:porphyrin-containing compound biosynthetic process"/>
    <property type="evidence" value="ECO:0007669"/>
    <property type="project" value="InterPro"/>
</dbReference>
<organism evidence="2 3">
    <name type="scientific">Aerophobetes bacterium</name>
    <dbReference type="NCBI Taxonomy" id="2030807"/>
    <lineage>
        <taxon>Bacteria</taxon>
        <taxon>Candidatus Aerophobota</taxon>
    </lineage>
</organism>
<reference evidence="2 3" key="1">
    <citation type="submission" date="2019-03" db="EMBL/GenBank/DDBJ databases">
        <title>Metabolic potential of uncultured bacteria and archaea associated with petroleum seepage in deep-sea sediments.</title>
        <authorList>
            <person name="Dong X."/>
            <person name="Hubert C."/>
        </authorList>
    </citation>
    <scope>NUCLEOTIDE SEQUENCE [LARGE SCALE GENOMIC DNA]</scope>
    <source>
        <strain evidence="2">E29_bin78</strain>
    </source>
</reference>
<dbReference type="InterPro" id="IPR000257">
    <property type="entry name" value="Uroporphyrinogen_deCOase"/>
</dbReference>
<evidence type="ECO:0000313" key="2">
    <source>
        <dbReference type="EMBL" id="TET45297.1"/>
    </source>
</evidence>
<proteinExistence type="predicted"/>
<gene>
    <name evidence="2" type="ORF">E3J59_03920</name>
</gene>
<dbReference type="Proteomes" id="UP000320679">
    <property type="component" value="Unassembled WGS sequence"/>
</dbReference>
<dbReference type="GO" id="GO:0004853">
    <property type="term" value="F:uroporphyrinogen decarboxylase activity"/>
    <property type="evidence" value="ECO:0007669"/>
    <property type="project" value="InterPro"/>
</dbReference>
<protein>
    <recommendedName>
        <fullName evidence="1">Uroporphyrinogen decarboxylase (URO-D) domain-containing protein</fullName>
    </recommendedName>
</protein>
<dbReference type="SUPFAM" id="SSF51726">
    <property type="entry name" value="UROD/MetE-like"/>
    <property type="match status" value="1"/>
</dbReference>
<accession>A0A523URX4</accession>
<sequence>MRGLSPRERVLRALDHREPDRIPISFAGTFCSGIVQLGDRGYTDLCTYLGIQDYAKPELSELFNVVTNVDGRLMERFGSDFRAITPAIPPAKIEPDGTKTWEVMCGMRIKNIGTYDEPYDFPLSNYESVKDVEGYPWPDPDDFDIANGKREEARKLHENTDYAVVGESFFSSMPFNVYAQIGGMDKWLIDMKIRPKLYFAICDRLLEYGLAMDAKFYEAVGNYIDIAVMFDDLGAQNGPLMSYQDWAKFVRPYTKQIIANIKRYTSAKILMHNCGSIYTFIPGLAEIGVDAVHGVMPLAWHMEPWRLKKDFGDIMTFFGGIDIQRLLPYGGIEEVREGVRKTIEAYAPAGGYILAPAHNLEPDTLPQNIVGMYEAAQEFGKYPIG</sequence>
<comment type="caution">
    <text evidence="2">The sequence shown here is derived from an EMBL/GenBank/DDBJ whole genome shotgun (WGS) entry which is preliminary data.</text>
</comment>
<dbReference type="PANTHER" id="PTHR47099:SF1">
    <property type="entry name" value="METHYLCOBAMIDE:COM METHYLTRANSFERASE MTBA"/>
    <property type="match status" value="1"/>
</dbReference>
<dbReference type="InterPro" id="IPR052024">
    <property type="entry name" value="Methanogen_methyltrans"/>
</dbReference>
<name>A0A523URX4_UNCAE</name>
<dbReference type="Pfam" id="PF01208">
    <property type="entry name" value="URO-D"/>
    <property type="match status" value="1"/>
</dbReference>
<dbReference type="Gene3D" id="3.20.20.210">
    <property type="match status" value="1"/>
</dbReference>
<feature type="domain" description="Uroporphyrinogen decarboxylase (URO-D)" evidence="1">
    <location>
        <begin position="170"/>
        <end position="378"/>
    </location>
</feature>
<dbReference type="InterPro" id="IPR038071">
    <property type="entry name" value="UROD/MetE-like_sf"/>
</dbReference>
<dbReference type="EMBL" id="SOJK01000171">
    <property type="protein sequence ID" value="TET45297.1"/>
    <property type="molecule type" value="Genomic_DNA"/>
</dbReference>
<dbReference type="AlphaFoldDB" id="A0A523URX4"/>
<evidence type="ECO:0000313" key="3">
    <source>
        <dbReference type="Proteomes" id="UP000320679"/>
    </source>
</evidence>
<dbReference type="PANTHER" id="PTHR47099">
    <property type="entry name" value="METHYLCOBAMIDE:COM METHYLTRANSFERASE MTBA"/>
    <property type="match status" value="1"/>
</dbReference>
<evidence type="ECO:0000259" key="1">
    <source>
        <dbReference type="Pfam" id="PF01208"/>
    </source>
</evidence>